<dbReference type="PANTHER" id="PTHR31099">
    <property type="entry name" value="OS06G0165300 PROTEIN"/>
    <property type="match status" value="1"/>
</dbReference>
<comment type="caution">
    <text evidence="1">The sequence shown here is derived from an EMBL/GenBank/DDBJ whole genome shotgun (WGS) entry which is preliminary data.</text>
</comment>
<organism evidence="1">
    <name type="scientific">Brassica cretica</name>
    <name type="common">Mustard</name>
    <dbReference type="NCBI Taxonomy" id="69181"/>
    <lineage>
        <taxon>Eukaryota</taxon>
        <taxon>Viridiplantae</taxon>
        <taxon>Streptophyta</taxon>
        <taxon>Embryophyta</taxon>
        <taxon>Tracheophyta</taxon>
        <taxon>Spermatophyta</taxon>
        <taxon>Magnoliopsida</taxon>
        <taxon>eudicotyledons</taxon>
        <taxon>Gunneridae</taxon>
        <taxon>Pentapetalae</taxon>
        <taxon>rosids</taxon>
        <taxon>malvids</taxon>
        <taxon>Brassicales</taxon>
        <taxon>Brassicaceae</taxon>
        <taxon>Brassiceae</taxon>
        <taxon>Brassica</taxon>
    </lineage>
</organism>
<evidence type="ECO:0000313" key="1">
    <source>
        <dbReference type="EMBL" id="KAF2587362.1"/>
    </source>
</evidence>
<dbReference type="AlphaFoldDB" id="A0A8S9JZF3"/>
<proteinExistence type="predicted"/>
<name>A0A8S9JZF3_BRACR</name>
<sequence length="631" mass="70728">MLNAPSSLSQQSLHPDKVNGPLWFDIGPSVNIFVRSTWQGYFMGPWRNWSKVPEEKKQRWWQTFVAAEPARKKSKTAVACRKSDHVKHNAGPMVSSGSPPYIELMRRTHTCKDGTYVDYCCRPLVGWGRLNSSIFGNMEGFSLSEVFLFPEEGAVPGTGPRILHSGDLGRLLAGTQRPVSCLGSGGILYLIAHSQQAFPRQDIAPVIMLSRVPLRLEPHSESGEDRFPDNRPGSEYLSMMHKGMSGCFEGYYGRLFFWSADFRLRKVNPELLLFPSSLVGGRPRPRHLFTDPFSSPIPSWRDVPEVDSKAVLMAPLRRRRSCFFDDGPRSEIREGDLADMRRKYAIHPSVGMRSPSEFERSPDGGANEIAIYEAYLEAVFRGVIPSLIGEVSSFFGFCFSQLTPLTWRTLMVIQVLGELHGFSIGSRNLRGVLGATIPSEMAGTIGICVSSGFLCWRSSSEAYNGSSLVISMGDFPGNVVRLSVSAIYDEHQKAKTRKRHPFYTPPPRLARATLLVNGLSSTSSTGVEVVLNHDPLGDAHRRLFGEVFFLRSQVQNMMARRDLLIQQVKASARWELMKELLEKRVEHWDLEEDYHRHLFLSGGIDKQSGSFSRVATPRSVVGSRFSEEPSF</sequence>
<reference evidence="1" key="1">
    <citation type="submission" date="2019-12" db="EMBL/GenBank/DDBJ databases">
        <title>Genome sequencing and annotation of Brassica cretica.</title>
        <authorList>
            <person name="Studholme D.J."/>
            <person name="Sarris P.F."/>
        </authorList>
    </citation>
    <scope>NUCLEOTIDE SEQUENCE</scope>
    <source>
        <strain evidence="1">PFS-102/07</strain>
        <tissue evidence="1">Leaf</tissue>
    </source>
</reference>
<dbReference type="EMBL" id="QGKY02000246">
    <property type="protein sequence ID" value="KAF2587362.1"/>
    <property type="molecule type" value="Genomic_DNA"/>
</dbReference>
<protein>
    <submittedName>
        <fullName evidence="1">Uncharacterized protein</fullName>
    </submittedName>
</protein>
<dbReference type="PANTHER" id="PTHR31099:SF24">
    <property type="entry name" value="AMINOTRANSFERASE-LIKE PLANT MOBILE DOMAIN-CONTAINING PROTEIN"/>
    <property type="match status" value="1"/>
</dbReference>
<gene>
    <name evidence="1" type="ORF">F2Q70_00035790</name>
</gene>
<accession>A0A8S9JZF3</accession>